<reference evidence="2" key="1">
    <citation type="journal article" date="2017" name="Proc. Natl. Acad. Sci. U.S.A.">
        <title>Simulation of Deepwater Horizon oil plume reveals substrate specialization within a complex community of hydrocarbon-degraders.</title>
        <authorList>
            <person name="Hu P."/>
            <person name="Dubinsky E.A."/>
            <person name="Probst A.J."/>
            <person name="Wang J."/>
            <person name="Sieber C.M.K."/>
            <person name="Tom L.M."/>
            <person name="Gardinali P."/>
            <person name="Banfield J.F."/>
            <person name="Atlas R.M."/>
            <person name="Andersen G.L."/>
        </authorList>
    </citation>
    <scope>NUCLEOTIDE SEQUENCE [LARGE SCALE GENOMIC DNA]</scope>
</reference>
<dbReference type="AlphaFoldDB" id="A0A1Y5F8Q8"/>
<evidence type="ECO:0000313" key="2">
    <source>
        <dbReference type="Proteomes" id="UP000196531"/>
    </source>
</evidence>
<gene>
    <name evidence="1" type="ORF">A9Q84_14230</name>
</gene>
<comment type="caution">
    <text evidence="1">The sequence shown here is derived from an EMBL/GenBank/DDBJ whole genome shotgun (WGS) entry which is preliminary data.</text>
</comment>
<accession>A0A1Y5F8Q8</accession>
<name>A0A1Y5F8Q8_9BACT</name>
<dbReference type="Proteomes" id="UP000196531">
    <property type="component" value="Unassembled WGS sequence"/>
</dbReference>
<sequence length="373" mass="42402">MIKKVILFISLFVTQNSFTLESALYPEDGSMEMNYWYYSGGRSGPRMADTVINNIEQAFLNEGVTPVIFPNYSWMQDILFFDQKGNFVQQANFAPSVEYFGDVTMGVFEMFGNDSGELTKLYDEDFITFDKKSTYLTDTFLEGGATITGKFKDGADYIILTQARVNGMAAAYRDRHISQASNKEILEVIAKDLNLKVENMFILDAKIGSEHLDLYMKALPGGVILLDDPSERVKAVSLVLAPNSEKLKNIKEYEEGERYGFHKKHYKKKIQLVKNILEERFEVHMVSGRFFEIYTTDWGGSFKREYFNFFNGVSGINKNGQSFYITNMAKDAKGLETHWTNILSNFGFESSHIYYPGEYSNGSGLDCMGSPSL</sequence>
<proteinExistence type="predicted"/>
<evidence type="ECO:0000313" key="1">
    <source>
        <dbReference type="EMBL" id="OUR95655.1"/>
    </source>
</evidence>
<organism evidence="1 2">
    <name type="scientific">Halobacteriovorax marinus</name>
    <dbReference type="NCBI Taxonomy" id="97084"/>
    <lineage>
        <taxon>Bacteria</taxon>
        <taxon>Pseudomonadati</taxon>
        <taxon>Bdellovibrionota</taxon>
        <taxon>Bacteriovoracia</taxon>
        <taxon>Bacteriovoracales</taxon>
        <taxon>Halobacteriovoraceae</taxon>
        <taxon>Halobacteriovorax</taxon>
    </lineage>
</organism>
<dbReference type="EMBL" id="MAAO01000007">
    <property type="protein sequence ID" value="OUR95655.1"/>
    <property type="molecule type" value="Genomic_DNA"/>
</dbReference>
<protein>
    <submittedName>
        <fullName evidence="1">Uncharacterized protein</fullName>
    </submittedName>
</protein>